<evidence type="ECO:0000259" key="16">
    <source>
        <dbReference type="Pfam" id="PF01488"/>
    </source>
</evidence>
<keyword evidence="4 9" id="KW-0521">NADP</keyword>
<feature type="binding site" evidence="9 11">
    <location>
        <begin position="114"/>
        <end position="116"/>
    </location>
    <ligand>
        <name>substrate</name>
    </ligand>
</feature>
<dbReference type="NCBIfam" id="TIGR01035">
    <property type="entry name" value="hemA"/>
    <property type="match status" value="1"/>
</dbReference>
<evidence type="ECO:0000313" key="19">
    <source>
        <dbReference type="Proteomes" id="UP000198356"/>
    </source>
</evidence>
<dbReference type="SUPFAM" id="SSF69742">
    <property type="entry name" value="Glutamyl tRNA-reductase catalytic, N-terminal domain"/>
    <property type="match status" value="1"/>
</dbReference>
<dbReference type="PANTHER" id="PTHR43013">
    <property type="entry name" value="GLUTAMYL-TRNA REDUCTASE"/>
    <property type="match status" value="1"/>
</dbReference>
<dbReference type="Proteomes" id="UP000198356">
    <property type="component" value="Unassembled WGS sequence"/>
</dbReference>
<comment type="domain">
    <text evidence="9">Possesses an unusual extended V-shaped dimeric structure with each monomer consisting of three distinct domains arranged along a curved 'spinal' alpha-helix. The N-terminal catalytic domain specifically recognizes the glutamate moiety of the substrate. The second domain is the NADPH-binding domain, and the third C-terminal domain is responsible for dimerization.</text>
</comment>
<dbReference type="Pfam" id="PF01488">
    <property type="entry name" value="Shikimate_DH"/>
    <property type="match status" value="1"/>
</dbReference>
<sequence length="407" mass="44261">MKLVLLGVNHNTAPIDVRERLAIPAGRLADATRTLAHQPGIREGLILSTCNRVELLTVQESDAAQNSDLLRFLDEYFAVPASTIQPHLYEFREREAVRHLFRVASSLDSMVVGEPQILGQVKESYTVAREVGAVSGTLEGLLQRAFTVAKKVRSETQIGSSSVSIASVAVDLARKIFGSLAGKQVLLVGAGKMSELAARHLIQQGAASILVANRTPERARKIVAQFSGPGLSSEVIPFEELYAQAHRADIVITSTGAPQQLFGRAHGQQFIQKRRGKPMFFIDIAVPRDVDPKMNEVEGCFVYDIDDLQQVAAANLADRGREAAAAEDIVSSEVDRYQQRIQSLGAVPAIRALQQSAEEMRQAELARVATKLAGLTPEQQAAVDALTRSITAKLLHPQLVALREKPE</sequence>
<dbReference type="InterPro" id="IPR036453">
    <property type="entry name" value="GluRdtase_dimer_dom_sf"/>
</dbReference>
<feature type="binding site" evidence="9 12">
    <location>
        <begin position="189"/>
        <end position="194"/>
    </location>
    <ligand>
        <name>NADP(+)</name>
        <dbReference type="ChEBI" id="CHEBI:58349"/>
    </ligand>
</feature>
<evidence type="ECO:0000256" key="14">
    <source>
        <dbReference type="RuleBase" id="RU000584"/>
    </source>
</evidence>
<keyword evidence="6 9" id="KW-0627">Porphyrin biosynthesis</keyword>
<dbReference type="GO" id="GO:0008883">
    <property type="term" value="F:glutamyl-tRNA reductase activity"/>
    <property type="evidence" value="ECO:0007669"/>
    <property type="project" value="UniProtKB-UniRule"/>
</dbReference>
<dbReference type="CDD" id="cd05213">
    <property type="entry name" value="NAD_bind_Glutamyl_tRNA_reduct"/>
    <property type="match status" value="1"/>
</dbReference>
<feature type="domain" description="Quinate/shikimate 5-dehydrogenase/glutamyl-tRNA reductase" evidence="16">
    <location>
        <begin position="171"/>
        <end position="311"/>
    </location>
</feature>
<dbReference type="PANTHER" id="PTHR43013:SF1">
    <property type="entry name" value="GLUTAMYL-TRNA REDUCTASE"/>
    <property type="match status" value="1"/>
</dbReference>
<accession>A0A239J3D1</accession>
<evidence type="ECO:0000256" key="4">
    <source>
        <dbReference type="ARBA" id="ARBA00022857"/>
    </source>
</evidence>
<dbReference type="RefSeq" id="WP_089408500.1">
    <property type="nucleotide sequence ID" value="NZ_FZOU01000003.1"/>
</dbReference>
<dbReference type="SUPFAM" id="SSF51735">
    <property type="entry name" value="NAD(P)-binding Rossmann-fold domains"/>
    <property type="match status" value="1"/>
</dbReference>
<dbReference type="InterPro" id="IPR015895">
    <property type="entry name" value="4pyrrol_synth_GluRdtase_N"/>
</dbReference>
<evidence type="ECO:0000256" key="5">
    <source>
        <dbReference type="ARBA" id="ARBA00023002"/>
    </source>
</evidence>
<dbReference type="HAMAP" id="MF_00087">
    <property type="entry name" value="Glu_tRNA_reductase"/>
    <property type="match status" value="1"/>
</dbReference>
<organism evidence="18 19">
    <name type="scientific">Granulicella rosea</name>
    <dbReference type="NCBI Taxonomy" id="474952"/>
    <lineage>
        <taxon>Bacteria</taxon>
        <taxon>Pseudomonadati</taxon>
        <taxon>Acidobacteriota</taxon>
        <taxon>Terriglobia</taxon>
        <taxon>Terriglobales</taxon>
        <taxon>Acidobacteriaceae</taxon>
        <taxon>Granulicella</taxon>
    </lineage>
</organism>
<dbReference type="GO" id="GO:0019353">
    <property type="term" value="P:protoporphyrinogen IX biosynthetic process from glutamate"/>
    <property type="evidence" value="ECO:0007669"/>
    <property type="project" value="TreeGrafter"/>
</dbReference>
<evidence type="ECO:0000256" key="10">
    <source>
        <dbReference type="PIRSR" id="PIRSR000445-1"/>
    </source>
</evidence>
<dbReference type="AlphaFoldDB" id="A0A239J3D1"/>
<dbReference type="EMBL" id="FZOU01000003">
    <property type="protein sequence ID" value="SNS99978.1"/>
    <property type="molecule type" value="Genomic_DNA"/>
</dbReference>
<dbReference type="FunFam" id="3.30.460.30:FF:000001">
    <property type="entry name" value="Glutamyl-tRNA reductase"/>
    <property type="match status" value="1"/>
</dbReference>
<keyword evidence="19" id="KW-1185">Reference proteome</keyword>
<dbReference type="InterPro" id="IPR006151">
    <property type="entry name" value="Shikm_DH/Glu-tRNA_Rdtase"/>
</dbReference>
<evidence type="ECO:0000259" key="17">
    <source>
        <dbReference type="Pfam" id="PF05201"/>
    </source>
</evidence>
<dbReference type="InterPro" id="IPR036291">
    <property type="entry name" value="NAD(P)-bd_dom_sf"/>
</dbReference>
<proteinExistence type="inferred from homology"/>
<protein>
    <recommendedName>
        <fullName evidence="8 9">Glutamyl-tRNA reductase</fullName>
        <shortName evidence="9">GluTR</shortName>
        <ecNumber evidence="3 9">1.2.1.70</ecNumber>
    </recommendedName>
</protein>
<name>A0A239J3D1_9BACT</name>
<evidence type="ECO:0000256" key="6">
    <source>
        <dbReference type="ARBA" id="ARBA00023244"/>
    </source>
</evidence>
<comment type="subunit">
    <text evidence="9">Homodimer.</text>
</comment>
<evidence type="ECO:0000256" key="13">
    <source>
        <dbReference type="PIRSR" id="PIRSR000445-4"/>
    </source>
</evidence>
<feature type="domain" description="Tetrapyrrole biosynthesis glutamyl-tRNA reductase dimerisation" evidence="15">
    <location>
        <begin position="325"/>
        <end position="405"/>
    </location>
</feature>
<evidence type="ECO:0000256" key="2">
    <source>
        <dbReference type="ARBA" id="ARBA00005916"/>
    </source>
</evidence>
<dbReference type="Pfam" id="PF00745">
    <property type="entry name" value="GlutR_dimer"/>
    <property type="match status" value="1"/>
</dbReference>
<comment type="function">
    <text evidence="9">Catalyzes the NADPH-dependent reduction of glutamyl-tRNA(Glu) to glutamate 1-semialdehyde (GSA).</text>
</comment>
<dbReference type="Pfam" id="PF05201">
    <property type="entry name" value="GlutR_N"/>
    <property type="match status" value="1"/>
</dbReference>
<dbReference type="InterPro" id="IPR000343">
    <property type="entry name" value="4pyrrol_synth_GluRdtase"/>
</dbReference>
<dbReference type="EC" id="1.2.1.70" evidence="3 9"/>
<comment type="similarity">
    <text evidence="2 9 14">Belongs to the glutamyl-tRNA reductase family.</text>
</comment>
<evidence type="ECO:0000259" key="15">
    <source>
        <dbReference type="Pfam" id="PF00745"/>
    </source>
</evidence>
<dbReference type="FunFam" id="3.40.50.720:FF:000031">
    <property type="entry name" value="Glutamyl-tRNA reductase"/>
    <property type="match status" value="1"/>
</dbReference>
<dbReference type="Gene3D" id="3.40.50.720">
    <property type="entry name" value="NAD(P)-binding Rossmann-like Domain"/>
    <property type="match status" value="1"/>
</dbReference>
<keyword evidence="5 9" id="KW-0560">Oxidoreductase</keyword>
<feature type="domain" description="Glutamyl-tRNA reductase N-terminal" evidence="17">
    <location>
        <begin position="6"/>
        <end position="156"/>
    </location>
</feature>
<feature type="binding site" evidence="9 11">
    <location>
        <begin position="49"/>
        <end position="52"/>
    </location>
    <ligand>
        <name>substrate</name>
    </ligand>
</feature>
<dbReference type="PIRSF" id="PIRSF000445">
    <property type="entry name" value="4pyrrol_synth_GluRdtase"/>
    <property type="match status" value="1"/>
</dbReference>
<feature type="binding site" evidence="9 11">
    <location>
        <position position="109"/>
    </location>
    <ligand>
        <name>substrate</name>
    </ligand>
</feature>
<dbReference type="UniPathway" id="UPA00251">
    <property type="reaction ID" value="UER00316"/>
</dbReference>
<evidence type="ECO:0000256" key="11">
    <source>
        <dbReference type="PIRSR" id="PIRSR000445-2"/>
    </source>
</evidence>
<dbReference type="SUPFAM" id="SSF69075">
    <property type="entry name" value="Glutamyl tRNA-reductase dimerization domain"/>
    <property type="match status" value="1"/>
</dbReference>
<evidence type="ECO:0000313" key="18">
    <source>
        <dbReference type="EMBL" id="SNS99978.1"/>
    </source>
</evidence>
<dbReference type="OrthoDB" id="110209at2"/>
<comment type="pathway">
    <text evidence="1 9 14">Porphyrin-containing compound metabolism; protoporphyrin-IX biosynthesis; 5-aminolevulinate from L-glutamyl-tRNA(Glu): step 1/2.</text>
</comment>
<comment type="catalytic activity">
    <reaction evidence="7 9 14">
        <text>(S)-4-amino-5-oxopentanoate + tRNA(Glu) + NADP(+) = L-glutamyl-tRNA(Glu) + NADPH + H(+)</text>
        <dbReference type="Rhea" id="RHEA:12344"/>
        <dbReference type="Rhea" id="RHEA-COMP:9663"/>
        <dbReference type="Rhea" id="RHEA-COMP:9680"/>
        <dbReference type="ChEBI" id="CHEBI:15378"/>
        <dbReference type="ChEBI" id="CHEBI:57501"/>
        <dbReference type="ChEBI" id="CHEBI:57783"/>
        <dbReference type="ChEBI" id="CHEBI:58349"/>
        <dbReference type="ChEBI" id="CHEBI:78442"/>
        <dbReference type="ChEBI" id="CHEBI:78520"/>
        <dbReference type="EC" id="1.2.1.70"/>
    </reaction>
</comment>
<dbReference type="InterPro" id="IPR015896">
    <property type="entry name" value="4pyrrol_synth_GluRdtase_dimer"/>
</dbReference>
<dbReference type="InterPro" id="IPR036343">
    <property type="entry name" value="GluRdtase_N_sf"/>
</dbReference>
<dbReference type="GO" id="GO:0050661">
    <property type="term" value="F:NADP binding"/>
    <property type="evidence" value="ECO:0007669"/>
    <property type="project" value="InterPro"/>
</dbReference>
<feature type="site" description="Important for activity" evidence="9 13">
    <location>
        <position position="99"/>
    </location>
</feature>
<comment type="miscellaneous">
    <text evidence="9">During catalysis, the active site Cys acts as a nucleophile attacking the alpha-carbonyl group of tRNA-bound glutamate with the formation of a thioester intermediate between enzyme and glutamate, and the concomitant release of tRNA(Glu). The thioester intermediate is finally reduced by direct hydride transfer from NADPH, to form the product GSA.</text>
</comment>
<evidence type="ECO:0000256" key="9">
    <source>
        <dbReference type="HAMAP-Rule" id="MF_00087"/>
    </source>
</evidence>
<evidence type="ECO:0000256" key="3">
    <source>
        <dbReference type="ARBA" id="ARBA00012970"/>
    </source>
</evidence>
<feature type="binding site" evidence="9 11">
    <location>
        <position position="120"/>
    </location>
    <ligand>
        <name>substrate</name>
    </ligand>
</feature>
<evidence type="ECO:0000256" key="7">
    <source>
        <dbReference type="ARBA" id="ARBA00047464"/>
    </source>
</evidence>
<dbReference type="Gene3D" id="3.30.460.30">
    <property type="entry name" value="Glutamyl-tRNA reductase, N-terminal domain"/>
    <property type="match status" value="1"/>
</dbReference>
<evidence type="ECO:0000256" key="12">
    <source>
        <dbReference type="PIRSR" id="PIRSR000445-3"/>
    </source>
</evidence>
<evidence type="ECO:0000256" key="8">
    <source>
        <dbReference type="ARBA" id="ARBA00068659"/>
    </source>
</evidence>
<evidence type="ECO:0000256" key="1">
    <source>
        <dbReference type="ARBA" id="ARBA00005059"/>
    </source>
</evidence>
<dbReference type="InterPro" id="IPR018214">
    <property type="entry name" value="GluRdtase_CS"/>
</dbReference>
<reference evidence="18 19" key="1">
    <citation type="submission" date="2017-06" db="EMBL/GenBank/DDBJ databases">
        <authorList>
            <person name="Kim H.J."/>
            <person name="Triplett B.A."/>
        </authorList>
    </citation>
    <scope>NUCLEOTIDE SEQUENCE [LARGE SCALE GENOMIC DNA]</scope>
    <source>
        <strain evidence="18 19">DSM 18704</strain>
    </source>
</reference>
<dbReference type="PROSITE" id="PS00747">
    <property type="entry name" value="GLUTR"/>
    <property type="match status" value="1"/>
</dbReference>
<gene>
    <name evidence="9" type="primary">hemA</name>
    <name evidence="18" type="ORF">SAMN05421770_103404</name>
</gene>
<feature type="active site" description="Nucleophile" evidence="9 10">
    <location>
        <position position="50"/>
    </location>
</feature>